<sequence length="128" mass="16006">MDTDFLSSENGPVDTTNYLHLTGQREKRYLLSENIPYDQLDFYIDIRKEARRKWKKRLHNARDYERNREKRQLKAREAIQRRRANKEMRVGLMERQREYQEDYRLYNREQLAQKERNRRRSRKKLSPT</sequence>
<evidence type="ECO:0000256" key="1">
    <source>
        <dbReference type="SAM" id="MobiDB-lite"/>
    </source>
</evidence>
<accession>A0A4V4HBB5</accession>
<feature type="region of interest" description="Disordered" evidence="1">
    <location>
        <begin position="108"/>
        <end position="128"/>
    </location>
</feature>
<protein>
    <submittedName>
        <fullName evidence="2">Uncharacterized protein</fullName>
    </submittedName>
</protein>
<gene>
    <name evidence="2" type="ORF">K435DRAFT_876398</name>
</gene>
<keyword evidence="3" id="KW-1185">Reference proteome</keyword>
<evidence type="ECO:0000313" key="3">
    <source>
        <dbReference type="Proteomes" id="UP000297245"/>
    </source>
</evidence>
<evidence type="ECO:0000313" key="2">
    <source>
        <dbReference type="EMBL" id="THU78655.1"/>
    </source>
</evidence>
<dbReference type="EMBL" id="ML180156">
    <property type="protein sequence ID" value="THU78655.1"/>
    <property type="molecule type" value="Genomic_DNA"/>
</dbReference>
<proteinExistence type="predicted"/>
<dbReference type="AlphaFoldDB" id="A0A4V4HBB5"/>
<feature type="compositionally biased region" description="Basic residues" evidence="1">
    <location>
        <begin position="116"/>
        <end position="128"/>
    </location>
</feature>
<reference evidence="2 3" key="1">
    <citation type="journal article" date="2019" name="Nat. Ecol. Evol.">
        <title>Megaphylogeny resolves global patterns of mushroom evolution.</title>
        <authorList>
            <person name="Varga T."/>
            <person name="Krizsan K."/>
            <person name="Foldi C."/>
            <person name="Dima B."/>
            <person name="Sanchez-Garcia M."/>
            <person name="Sanchez-Ramirez S."/>
            <person name="Szollosi G.J."/>
            <person name="Szarkandi J.G."/>
            <person name="Papp V."/>
            <person name="Albert L."/>
            <person name="Andreopoulos W."/>
            <person name="Angelini C."/>
            <person name="Antonin V."/>
            <person name="Barry K.W."/>
            <person name="Bougher N.L."/>
            <person name="Buchanan P."/>
            <person name="Buyck B."/>
            <person name="Bense V."/>
            <person name="Catcheside P."/>
            <person name="Chovatia M."/>
            <person name="Cooper J."/>
            <person name="Damon W."/>
            <person name="Desjardin D."/>
            <person name="Finy P."/>
            <person name="Geml J."/>
            <person name="Haridas S."/>
            <person name="Hughes K."/>
            <person name="Justo A."/>
            <person name="Karasinski D."/>
            <person name="Kautmanova I."/>
            <person name="Kiss B."/>
            <person name="Kocsube S."/>
            <person name="Kotiranta H."/>
            <person name="LaButti K.M."/>
            <person name="Lechner B.E."/>
            <person name="Liimatainen K."/>
            <person name="Lipzen A."/>
            <person name="Lukacs Z."/>
            <person name="Mihaltcheva S."/>
            <person name="Morgado L.N."/>
            <person name="Niskanen T."/>
            <person name="Noordeloos M.E."/>
            <person name="Ohm R.A."/>
            <person name="Ortiz-Santana B."/>
            <person name="Ovrebo C."/>
            <person name="Racz N."/>
            <person name="Riley R."/>
            <person name="Savchenko A."/>
            <person name="Shiryaev A."/>
            <person name="Soop K."/>
            <person name="Spirin V."/>
            <person name="Szebenyi C."/>
            <person name="Tomsovsky M."/>
            <person name="Tulloss R.E."/>
            <person name="Uehling J."/>
            <person name="Grigoriev I.V."/>
            <person name="Vagvolgyi C."/>
            <person name="Papp T."/>
            <person name="Martin F.M."/>
            <person name="Miettinen O."/>
            <person name="Hibbett D.S."/>
            <person name="Nagy L.G."/>
        </authorList>
    </citation>
    <scope>NUCLEOTIDE SEQUENCE [LARGE SCALE GENOMIC DNA]</scope>
    <source>
        <strain evidence="2 3">CBS 962.96</strain>
    </source>
</reference>
<dbReference type="Proteomes" id="UP000297245">
    <property type="component" value="Unassembled WGS sequence"/>
</dbReference>
<name>A0A4V4HBB5_DENBC</name>
<organism evidence="2 3">
    <name type="scientific">Dendrothele bispora (strain CBS 962.96)</name>
    <dbReference type="NCBI Taxonomy" id="1314807"/>
    <lineage>
        <taxon>Eukaryota</taxon>
        <taxon>Fungi</taxon>
        <taxon>Dikarya</taxon>
        <taxon>Basidiomycota</taxon>
        <taxon>Agaricomycotina</taxon>
        <taxon>Agaricomycetes</taxon>
        <taxon>Agaricomycetidae</taxon>
        <taxon>Agaricales</taxon>
        <taxon>Agaricales incertae sedis</taxon>
        <taxon>Dendrothele</taxon>
    </lineage>
</organism>